<dbReference type="Proteomes" id="UP001152759">
    <property type="component" value="Chromosome 10"/>
</dbReference>
<accession>A0A9P0CBV0</accession>
<evidence type="ECO:0000256" key="1">
    <source>
        <dbReference type="SAM" id="MobiDB-lite"/>
    </source>
</evidence>
<proteinExistence type="predicted"/>
<gene>
    <name evidence="3" type="ORF">BEMITA_LOCUS2405</name>
</gene>
<name>A0A9P0CBV0_BEMTA</name>
<feature type="signal peptide" evidence="2">
    <location>
        <begin position="1"/>
        <end position="20"/>
    </location>
</feature>
<sequence>MRVVEFKILLCLQMMPFISSDFTLTTNEDAVSGPDKTNHANPPPISNPNTGPVKDEYHPLREDLYAAAKNDPCSRLHSKSTLAEIREANRLCGVTLEKFKGLPKEETKNCQEPKNPQCVPHKEKRGRKWRTVYDCCYEVIFKAFEGSIPTKPFKSPIRDCFANIKWDSFFFGPRPFAASPDLSRKLSRRSVTLSDRMWMLILCIKSPKKDAIYNDPVFEGRIGMIGKHSFSSKSSRITENDRL</sequence>
<dbReference type="KEGG" id="btab:109038421"/>
<evidence type="ECO:0000313" key="3">
    <source>
        <dbReference type="EMBL" id="CAH0762253.1"/>
    </source>
</evidence>
<dbReference type="AlphaFoldDB" id="A0A9P0CBV0"/>
<reference evidence="3" key="1">
    <citation type="submission" date="2021-12" db="EMBL/GenBank/DDBJ databases">
        <authorList>
            <person name="King R."/>
        </authorList>
    </citation>
    <scope>NUCLEOTIDE SEQUENCE</scope>
</reference>
<dbReference type="EMBL" id="OU963871">
    <property type="protein sequence ID" value="CAH0762253.1"/>
    <property type="molecule type" value="Genomic_DNA"/>
</dbReference>
<feature type="region of interest" description="Disordered" evidence="1">
    <location>
        <begin position="29"/>
        <end position="54"/>
    </location>
</feature>
<keyword evidence="4" id="KW-1185">Reference proteome</keyword>
<evidence type="ECO:0000313" key="4">
    <source>
        <dbReference type="Proteomes" id="UP001152759"/>
    </source>
</evidence>
<organism evidence="3 4">
    <name type="scientific">Bemisia tabaci</name>
    <name type="common">Sweetpotato whitefly</name>
    <name type="synonym">Aleurodes tabaci</name>
    <dbReference type="NCBI Taxonomy" id="7038"/>
    <lineage>
        <taxon>Eukaryota</taxon>
        <taxon>Metazoa</taxon>
        <taxon>Ecdysozoa</taxon>
        <taxon>Arthropoda</taxon>
        <taxon>Hexapoda</taxon>
        <taxon>Insecta</taxon>
        <taxon>Pterygota</taxon>
        <taxon>Neoptera</taxon>
        <taxon>Paraneoptera</taxon>
        <taxon>Hemiptera</taxon>
        <taxon>Sternorrhyncha</taxon>
        <taxon>Aleyrodoidea</taxon>
        <taxon>Aleyrodidae</taxon>
        <taxon>Aleyrodinae</taxon>
        <taxon>Bemisia</taxon>
    </lineage>
</organism>
<evidence type="ECO:0000256" key="2">
    <source>
        <dbReference type="SAM" id="SignalP"/>
    </source>
</evidence>
<feature type="chain" id="PRO_5040470357" evidence="2">
    <location>
        <begin position="21"/>
        <end position="243"/>
    </location>
</feature>
<protein>
    <submittedName>
        <fullName evidence="3">Uncharacterized protein</fullName>
    </submittedName>
</protein>
<keyword evidence="2" id="KW-0732">Signal</keyword>